<feature type="transmembrane region" description="Helical" evidence="6">
    <location>
        <begin position="99"/>
        <end position="118"/>
    </location>
</feature>
<dbReference type="AlphaFoldDB" id="A0AAE3GBQ0"/>
<dbReference type="PROSITE" id="PS50850">
    <property type="entry name" value="MFS"/>
    <property type="match status" value="1"/>
</dbReference>
<evidence type="ECO:0000256" key="5">
    <source>
        <dbReference type="SAM" id="MobiDB-lite"/>
    </source>
</evidence>
<organism evidence="8 9">
    <name type="scientific">Goodfellowiella coeruleoviolacea</name>
    <dbReference type="NCBI Taxonomy" id="334858"/>
    <lineage>
        <taxon>Bacteria</taxon>
        <taxon>Bacillati</taxon>
        <taxon>Actinomycetota</taxon>
        <taxon>Actinomycetes</taxon>
        <taxon>Pseudonocardiales</taxon>
        <taxon>Pseudonocardiaceae</taxon>
        <taxon>Goodfellowiella</taxon>
    </lineage>
</organism>
<evidence type="ECO:0000313" key="9">
    <source>
        <dbReference type="Proteomes" id="UP001206128"/>
    </source>
</evidence>
<dbReference type="GO" id="GO:0022857">
    <property type="term" value="F:transmembrane transporter activity"/>
    <property type="evidence" value="ECO:0007669"/>
    <property type="project" value="InterPro"/>
</dbReference>
<dbReference type="PANTHER" id="PTHR42718">
    <property type="entry name" value="MAJOR FACILITATOR SUPERFAMILY MULTIDRUG TRANSPORTER MFSC"/>
    <property type="match status" value="1"/>
</dbReference>
<evidence type="ECO:0000313" key="8">
    <source>
        <dbReference type="EMBL" id="MCP2165347.1"/>
    </source>
</evidence>
<feature type="transmembrane region" description="Helical" evidence="6">
    <location>
        <begin position="192"/>
        <end position="212"/>
    </location>
</feature>
<keyword evidence="3 6" id="KW-1133">Transmembrane helix</keyword>
<feature type="transmembrane region" description="Helical" evidence="6">
    <location>
        <begin position="248"/>
        <end position="270"/>
    </location>
</feature>
<feature type="transmembrane region" description="Helical" evidence="6">
    <location>
        <begin position="432"/>
        <end position="449"/>
    </location>
</feature>
<dbReference type="SUPFAM" id="SSF103473">
    <property type="entry name" value="MFS general substrate transporter"/>
    <property type="match status" value="2"/>
</dbReference>
<comment type="caution">
    <text evidence="8">The sequence shown here is derived from an EMBL/GenBank/DDBJ whole genome shotgun (WGS) entry which is preliminary data.</text>
</comment>
<feature type="domain" description="Major facilitator superfamily (MFS) profile" evidence="7">
    <location>
        <begin position="33"/>
        <end position="484"/>
    </location>
</feature>
<dbReference type="Proteomes" id="UP001206128">
    <property type="component" value="Unassembled WGS sequence"/>
</dbReference>
<dbReference type="CDD" id="cd17321">
    <property type="entry name" value="MFS_MMR_MDR_like"/>
    <property type="match status" value="1"/>
</dbReference>
<dbReference type="InterPro" id="IPR020846">
    <property type="entry name" value="MFS_dom"/>
</dbReference>
<name>A0AAE3GBQ0_9PSEU</name>
<evidence type="ECO:0000259" key="7">
    <source>
        <dbReference type="PROSITE" id="PS50850"/>
    </source>
</evidence>
<dbReference type="GO" id="GO:0005886">
    <property type="term" value="C:plasma membrane"/>
    <property type="evidence" value="ECO:0007669"/>
    <property type="project" value="UniProtKB-SubCell"/>
</dbReference>
<feature type="transmembrane region" description="Helical" evidence="6">
    <location>
        <begin position="359"/>
        <end position="379"/>
    </location>
</feature>
<comment type="subcellular location">
    <subcellularLocation>
        <location evidence="1">Cell membrane</location>
        <topology evidence="1">Multi-pass membrane protein</topology>
    </subcellularLocation>
</comment>
<protein>
    <submittedName>
        <fullName evidence="8">Major Facilitator Superfamily protein</fullName>
    </submittedName>
</protein>
<keyword evidence="2 6" id="KW-0812">Transmembrane</keyword>
<dbReference type="InterPro" id="IPR036259">
    <property type="entry name" value="MFS_trans_sf"/>
</dbReference>
<feature type="transmembrane region" description="Helical" evidence="6">
    <location>
        <begin position="31"/>
        <end position="57"/>
    </location>
</feature>
<feature type="transmembrane region" description="Helical" evidence="6">
    <location>
        <begin position="455"/>
        <end position="475"/>
    </location>
</feature>
<evidence type="ECO:0000256" key="4">
    <source>
        <dbReference type="ARBA" id="ARBA00023136"/>
    </source>
</evidence>
<evidence type="ECO:0000256" key="6">
    <source>
        <dbReference type="SAM" id="Phobius"/>
    </source>
</evidence>
<sequence>MTTDQAPPAGTGTTAADSVHSGQRAEHPRRWAAMAVLTAAFMLDLLNATIVTVALPAVQRGLTASPTQVEWFSAAYLLAFAAALITAARLGDLCGRKRVFLVGTAVLGLAALAAGLAPDPTALIAARAVQGLGAALIAPQVISILHGIFHGRERATVFGVFGIAGPFAQSAGLVLGGGLVTADLGALGWRSVFLVSVPVTAVLVVLGSWLVPESRVADAVRPRWLAAGTLTAGLVAIVFPLLEGRAYGWPAWTWACLAAGVLAVVGLAAAEHRRPSWRAGALLPLGLLRRRNIVAGLAVMLLSFAGFNGFLLVFSLWLQDGQGHGPLAAGLITIVFCAGSLVTAIVVGRLTTRFGRGTVLVGCLLVAVGTLGLLGPAQAEGAAGVWSLVPGLLVAGAGINLVFPALATLYLSAAPPEFAGSASGIYNTAQQFGASVGVAVLGAVFFAGVDASGYASAFTVSVLTVAAALVVSALLSLTLTPHRRGAATGPA</sequence>
<feature type="transmembrane region" description="Helical" evidence="6">
    <location>
        <begin position="324"/>
        <end position="347"/>
    </location>
</feature>
<keyword evidence="9" id="KW-1185">Reference proteome</keyword>
<feature type="transmembrane region" description="Helical" evidence="6">
    <location>
        <begin position="224"/>
        <end position="242"/>
    </location>
</feature>
<feature type="transmembrane region" description="Helical" evidence="6">
    <location>
        <begin position="293"/>
        <end position="318"/>
    </location>
</feature>
<evidence type="ECO:0000256" key="1">
    <source>
        <dbReference type="ARBA" id="ARBA00004651"/>
    </source>
</evidence>
<dbReference type="Pfam" id="PF07690">
    <property type="entry name" value="MFS_1"/>
    <property type="match status" value="2"/>
</dbReference>
<gene>
    <name evidence="8" type="ORF">LX83_002196</name>
</gene>
<evidence type="ECO:0000256" key="2">
    <source>
        <dbReference type="ARBA" id="ARBA00022692"/>
    </source>
</evidence>
<feature type="transmembrane region" description="Helical" evidence="6">
    <location>
        <begin position="69"/>
        <end position="87"/>
    </location>
</feature>
<dbReference type="InterPro" id="IPR011701">
    <property type="entry name" value="MFS"/>
</dbReference>
<dbReference type="PANTHER" id="PTHR42718:SF39">
    <property type="entry name" value="ACTINORHODIN TRANSPORTER-RELATED"/>
    <property type="match status" value="1"/>
</dbReference>
<evidence type="ECO:0000256" key="3">
    <source>
        <dbReference type="ARBA" id="ARBA00022989"/>
    </source>
</evidence>
<feature type="compositionally biased region" description="Low complexity" evidence="5">
    <location>
        <begin position="1"/>
        <end position="17"/>
    </location>
</feature>
<accession>A0AAE3GBQ0</accession>
<dbReference type="Gene3D" id="1.20.1720.10">
    <property type="entry name" value="Multidrug resistance protein D"/>
    <property type="match status" value="1"/>
</dbReference>
<feature type="transmembrane region" description="Helical" evidence="6">
    <location>
        <begin position="385"/>
        <end position="411"/>
    </location>
</feature>
<reference evidence="8" key="1">
    <citation type="submission" date="2022-06" db="EMBL/GenBank/DDBJ databases">
        <title>Genomic Encyclopedia of Archaeal and Bacterial Type Strains, Phase II (KMG-II): from individual species to whole genera.</title>
        <authorList>
            <person name="Goeker M."/>
        </authorList>
    </citation>
    <scope>NUCLEOTIDE SEQUENCE</scope>
    <source>
        <strain evidence="8">DSM 43935</strain>
    </source>
</reference>
<feature type="transmembrane region" description="Helical" evidence="6">
    <location>
        <begin position="124"/>
        <end position="145"/>
    </location>
</feature>
<keyword evidence="4 6" id="KW-0472">Membrane</keyword>
<feature type="transmembrane region" description="Helical" evidence="6">
    <location>
        <begin position="157"/>
        <end position="180"/>
    </location>
</feature>
<proteinExistence type="predicted"/>
<dbReference type="Gene3D" id="1.20.1250.20">
    <property type="entry name" value="MFS general substrate transporter like domains"/>
    <property type="match status" value="1"/>
</dbReference>
<feature type="region of interest" description="Disordered" evidence="5">
    <location>
        <begin position="1"/>
        <end position="23"/>
    </location>
</feature>
<dbReference type="EMBL" id="JAMTCK010000004">
    <property type="protein sequence ID" value="MCP2165347.1"/>
    <property type="molecule type" value="Genomic_DNA"/>
</dbReference>